<dbReference type="AlphaFoldDB" id="A0A1M4TI45"/>
<feature type="domain" description="SUF system FeS cluster assembly SufBD core" evidence="2">
    <location>
        <begin position="208"/>
        <end position="442"/>
    </location>
</feature>
<feature type="domain" description="SUF system FeS cluster assembly SufBD N-terminal" evidence="3">
    <location>
        <begin position="48"/>
        <end position="205"/>
    </location>
</feature>
<evidence type="ECO:0000313" key="4">
    <source>
        <dbReference type="EMBL" id="SHE44131.1"/>
    </source>
</evidence>
<sequence length="471" mass="53156">MKDINKINYEDLMINQSKFDFRNEAKYAYKTPPGLNEKVIREISEAKNEPKWMLEHRLQAFKIFENYHEPHFGVDIRNLDLSKIVAYMKPDAKKSNSWDDVPEEIKDTFEKLGIPEAERKALAGVGAQYDSEVVYQHIKKELNDIGVIFVDMETAVKEYPDLVKEYFMKLVPSHNHRYAAIHGALWSGGSFLYVPKGVKVPLPLQAYFRMNNPGMSQLEHTLIIADEGSEVEFIEGCSAPFYNVTNLHAGMVEIYVKKGAKMKYSTIQNWSKNTYNLNTKRAIVDEDGSMEWVSGSLGSFKTMLYPMTILRGKGAKNSSVTLTYAGPNQHLDTGSKVFHLAPYTSSIINARSISIGGGWAFYRGWVKIGENAKGAKSSVECNALMLDNKSKSDTVPLIEVFTDDADVGHEAKIGRISEEQIYYLMSRGLSEIDAKNMIVRGFIEPLVKELPLEYALELNKLINLEVESSIG</sequence>
<dbReference type="OrthoDB" id="9803529at2"/>
<comment type="caution">
    <text evidence="4">The sequence shown here is derived from an EMBL/GenBank/DDBJ whole genome shotgun (WGS) entry which is preliminary data.</text>
</comment>
<gene>
    <name evidence="4" type="ORF">SAMN02745164_00446</name>
</gene>
<organism evidence="4 5">
    <name type="scientific">Marinitoga hydrogenitolerans (strain DSM 16785 / JCM 12826 / AT1271)</name>
    <dbReference type="NCBI Taxonomy" id="1122195"/>
    <lineage>
        <taxon>Bacteria</taxon>
        <taxon>Thermotogati</taxon>
        <taxon>Thermotogota</taxon>
        <taxon>Thermotogae</taxon>
        <taxon>Petrotogales</taxon>
        <taxon>Petrotogaceae</taxon>
        <taxon>Marinitoga</taxon>
    </lineage>
</organism>
<reference evidence="4" key="1">
    <citation type="submission" date="2016-11" db="EMBL/GenBank/DDBJ databases">
        <authorList>
            <person name="Varghese N."/>
            <person name="Submissions S."/>
        </authorList>
    </citation>
    <scope>NUCLEOTIDE SEQUENCE [LARGE SCALE GENOMIC DNA]</scope>
    <source>
        <strain evidence="4">DSM 16785</strain>
    </source>
</reference>
<dbReference type="PANTHER" id="PTHR30508">
    <property type="entry name" value="FES CLUSTER ASSEMBLY PROTEIN SUF"/>
    <property type="match status" value="1"/>
</dbReference>
<dbReference type="EMBL" id="FQUI01000004">
    <property type="protein sequence ID" value="SHE44131.1"/>
    <property type="molecule type" value="Genomic_DNA"/>
</dbReference>
<dbReference type="Pfam" id="PF01458">
    <property type="entry name" value="SUFBD_core"/>
    <property type="match status" value="1"/>
</dbReference>
<dbReference type="Proteomes" id="UP000184334">
    <property type="component" value="Unassembled WGS sequence"/>
</dbReference>
<accession>A0A1M4TI45</accession>
<dbReference type="Pfam" id="PF19295">
    <property type="entry name" value="SufBD_N"/>
    <property type="match status" value="1"/>
</dbReference>
<dbReference type="NCBIfam" id="TIGR01980">
    <property type="entry name" value="sufB"/>
    <property type="match status" value="1"/>
</dbReference>
<evidence type="ECO:0000256" key="1">
    <source>
        <dbReference type="ARBA" id="ARBA00043967"/>
    </source>
</evidence>
<dbReference type="RefSeq" id="WP_072862999.1">
    <property type="nucleotide sequence ID" value="NZ_FQUI01000004.1"/>
</dbReference>
<keyword evidence="5" id="KW-1185">Reference proteome</keyword>
<dbReference type="GO" id="GO:0016226">
    <property type="term" value="P:iron-sulfur cluster assembly"/>
    <property type="evidence" value="ECO:0007669"/>
    <property type="project" value="InterPro"/>
</dbReference>
<dbReference type="InterPro" id="IPR010231">
    <property type="entry name" value="SUF_FeS_clus_asmbl_SufB"/>
</dbReference>
<proteinExistence type="inferred from homology"/>
<dbReference type="SUPFAM" id="SSF101960">
    <property type="entry name" value="Stabilizer of iron transporter SufD"/>
    <property type="match status" value="1"/>
</dbReference>
<comment type="similarity">
    <text evidence="1">Belongs to the iron-sulfur cluster assembly SufBD family.</text>
</comment>
<dbReference type="STRING" id="1122195.SAMN02745164_00446"/>
<dbReference type="InterPro" id="IPR000825">
    <property type="entry name" value="SUF_FeS_clus_asmbl_SufBD_core"/>
</dbReference>
<name>A0A1M4TI45_MARH1</name>
<dbReference type="InterPro" id="IPR037284">
    <property type="entry name" value="SUF_FeS_clus_asmbl_SufBD_sf"/>
</dbReference>
<evidence type="ECO:0000259" key="3">
    <source>
        <dbReference type="Pfam" id="PF19295"/>
    </source>
</evidence>
<dbReference type="InterPro" id="IPR055346">
    <property type="entry name" value="Fe-S_cluster_assembly_SufBD"/>
</dbReference>
<evidence type="ECO:0000313" key="5">
    <source>
        <dbReference type="Proteomes" id="UP000184334"/>
    </source>
</evidence>
<protein>
    <submittedName>
        <fullName evidence="4">Iron-regulated ABC transporter membrane component SufB</fullName>
    </submittedName>
</protein>
<dbReference type="PANTHER" id="PTHR30508:SF1">
    <property type="entry name" value="UPF0051 PROTEIN ABCI8, CHLOROPLASTIC-RELATED"/>
    <property type="match status" value="1"/>
</dbReference>
<dbReference type="InterPro" id="IPR045595">
    <property type="entry name" value="SufBD_N"/>
</dbReference>
<evidence type="ECO:0000259" key="2">
    <source>
        <dbReference type="Pfam" id="PF01458"/>
    </source>
</evidence>